<protein>
    <submittedName>
        <fullName evidence="3">Uncharacterized protein</fullName>
    </submittedName>
</protein>
<feature type="transmembrane region" description="Helical" evidence="2">
    <location>
        <begin position="65"/>
        <end position="90"/>
    </location>
</feature>
<feature type="region of interest" description="Disordered" evidence="1">
    <location>
        <begin position="194"/>
        <end position="214"/>
    </location>
</feature>
<reference evidence="3 4" key="1">
    <citation type="submission" date="2020-07" db="EMBL/GenBank/DDBJ databases">
        <title>Comparative genomics of pyrophilous fungi reveals a link between fire events and developmental genes.</title>
        <authorList>
            <consortium name="DOE Joint Genome Institute"/>
            <person name="Steindorff A.S."/>
            <person name="Carver A."/>
            <person name="Calhoun S."/>
            <person name="Stillman K."/>
            <person name="Liu H."/>
            <person name="Lipzen A."/>
            <person name="Pangilinan J."/>
            <person name="Labutti K."/>
            <person name="Bruns T.D."/>
            <person name="Grigoriev I.V."/>
        </authorList>
    </citation>
    <scope>NUCLEOTIDE SEQUENCE [LARGE SCALE GENOMIC DNA]</scope>
    <source>
        <strain evidence="3 4">CBS 144469</strain>
    </source>
</reference>
<accession>A0A8H6M5J1</accession>
<organism evidence="3 4">
    <name type="scientific">Ephemerocybe angulata</name>
    <dbReference type="NCBI Taxonomy" id="980116"/>
    <lineage>
        <taxon>Eukaryota</taxon>
        <taxon>Fungi</taxon>
        <taxon>Dikarya</taxon>
        <taxon>Basidiomycota</taxon>
        <taxon>Agaricomycotina</taxon>
        <taxon>Agaricomycetes</taxon>
        <taxon>Agaricomycetidae</taxon>
        <taxon>Agaricales</taxon>
        <taxon>Agaricineae</taxon>
        <taxon>Psathyrellaceae</taxon>
        <taxon>Ephemerocybe</taxon>
    </lineage>
</organism>
<name>A0A8H6M5J1_9AGAR</name>
<evidence type="ECO:0000313" key="4">
    <source>
        <dbReference type="Proteomes" id="UP000521943"/>
    </source>
</evidence>
<keyword evidence="2" id="KW-0812">Transmembrane</keyword>
<keyword evidence="2" id="KW-1133">Transmembrane helix</keyword>
<comment type="caution">
    <text evidence="3">The sequence shown here is derived from an EMBL/GenBank/DDBJ whole genome shotgun (WGS) entry which is preliminary data.</text>
</comment>
<dbReference type="AlphaFoldDB" id="A0A8H6M5J1"/>
<evidence type="ECO:0000256" key="1">
    <source>
        <dbReference type="SAM" id="MobiDB-lite"/>
    </source>
</evidence>
<evidence type="ECO:0000256" key="2">
    <source>
        <dbReference type="SAM" id="Phobius"/>
    </source>
</evidence>
<feature type="transmembrane region" description="Helical" evidence="2">
    <location>
        <begin position="129"/>
        <end position="156"/>
    </location>
</feature>
<feature type="transmembrane region" description="Helical" evidence="2">
    <location>
        <begin position="168"/>
        <end position="188"/>
    </location>
</feature>
<feature type="transmembrane region" description="Helical" evidence="2">
    <location>
        <begin position="21"/>
        <end position="45"/>
    </location>
</feature>
<dbReference type="Proteomes" id="UP000521943">
    <property type="component" value="Unassembled WGS sequence"/>
</dbReference>
<sequence>MFMIILPRDFDRMMSQKELRDGFQASLQNASVVSGLLAGIAASLYGFFKDYSNYNEFGRSTHELVVALCYFSLLSNIGAVMCCLFLGYILNEIQIAEIMEKSQSEQVPEPSSAVKLPRRERMSARLGSAWNATATYWVFMFCVGTLTLPVLLLVYIFNQEKSKAVKGISVVLVIYLLHPPSLLMKSMFRRQARRRERVEEEQTQEEVDPVKEEA</sequence>
<gene>
    <name evidence="3" type="ORF">DFP72DRAFT_433510</name>
</gene>
<keyword evidence="2" id="KW-0472">Membrane</keyword>
<dbReference type="EMBL" id="JACGCI010000041">
    <property type="protein sequence ID" value="KAF6752976.1"/>
    <property type="molecule type" value="Genomic_DNA"/>
</dbReference>
<proteinExistence type="predicted"/>
<dbReference type="OrthoDB" id="3225366at2759"/>
<evidence type="ECO:0000313" key="3">
    <source>
        <dbReference type="EMBL" id="KAF6752976.1"/>
    </source>
</evidence>
<keyword evidence="4" id="KW-1185">Reference proteome</keyword>